<protein>
    <submittedName>
        <fullName evidence="1">Uncharacterized protein</fullName>
    </submittedName>
</protein>
<dbReference type="Proteomes" id="UP000821845">
    <property type="component" value="Chromosome 6"/>
</dbReference>
<evidence type="ECO:0000313" key="2">
    <source>
        <dbReference type="Proteomes" id="UP000821845"/>
    </source>
</evidence>
<sequence length="235" mass="26187">MLIYRPRRLAKPTGESQHCEEMLRDTQGSSCISRVPQLRTIGMPIAANGSNAETICKIEGKVTTPIRLIKRITNRHTGMKKDSFMLVIGSFGIIRISYVSAFYTWNVTRREADYRDETRRATCNACGWSPPSRVGGAGLIDASGLHAATATPRRRSCWLGRVRDARSGSSAGPRTERYQSLPSPPIWAAADRPVLIHSRAEEKNSAARCWRCVGRQFRDLPPRLKAKRPLDAPQA</sequence>
<proteinExistence type="predicted"/>
<comment type="caution">
    <text evidence="1">The sequence shown here is derived from an EMBL/GenBank/DDBJ whole genome shotgun (WGS) entry which is preliminary data.</text>
</comment>
<name>A0ACB7S2X5_HYAAI</name>
<gene>
    <name evidence="1" type="ORF">HPB50_005589</name>
</gene>
<accession>A0ACB7S2X5</accession>
<dbReference type="EMBL" id="CM023486">
    <property type="protein sequence ID" value="KAH6927532.1"/>
    <property type="molecule type" value="Genomic_DNA"/>
</dbReference>
<evidence type="ECO:0000313" key="1">
    <source>
        <dbReference type="EMBL" id="KAH6927532.1"/>
    </source>
</evidence>
<keyword evidence="2" id="KW-1185">Reference proteome</keyword>
<reference evidence="1" key="1">
    <citation type="submission" date="2020-05" db="EMBL/GenBank/DDBJ databases">
        <title>Large-scale comparative analyses of tick genomes elucidate their genetic diversity and vector capacities.</title>
        <authorList>
            <person name="Jia N."/>
            <person name="Wang J."/>
            <person name="Shi W."/>
            <person name="Du L."/>
            <person name="Sun Y."/>
            <person name="Zhan W."/>
            <person name="Jiang J."/>
            <person name="Wang Q."/>
            <person name="Zhang B."/>
            <person name="Ji P."/>
            <person name="Sakyi L.B."/>
            <person name="Cui X."/>
            <person name="Yuan T."/>
            <person name="Jiang B."/>
            <person name="Yang W."/>
            <person name="Lam T.T.-Y."/>
            <person name="Chang Q."/>
            <person name="Ding S."/>
            <person name="Wang X."/>
            <person name="Zhu J."/>
            <person name="Ruan X."/>
            <person name="Zhao L."/>
            <person name="Wei J."/>
            <person name="Que T."/>
            <person name="Du C."/>
            <person name="Cheng J."/>
            <person name="Dai P."/>
            <person name="Han X."/>
            <person name="Huang E."/>
            <person name="Gao Y."/>
            <person name="Liu J."/>
            <person name="Shao H."/>
            <person name="Ye R."/>
            <person name="Li L."/>
            <person name="Wei W."/>
            <person name="Wang X."/>
            <person name="Wang C."/>
            <person name="Yang T."/>
            <person name="Huo Q."/>
            <person name="Li W."/>
            <person name="Guo W."/>
            <person name="Chen H."/>
            <person name="Zhou L."/>
            <person name="Ni X."/>
            <person name="Tian J."/>
            <person name="Zhou Y."/>
            <person name="Sheng Y."/>
            <person name="Liu T."/>
            <person name="Pan Y."/>
            <person name="Xia L."/>
            <person name="Li J."/>
            <person name="Zhao F."/>
            <person name="Cao W."/>
        </authorList>
    </citation>
    <scope>NUCLEOTIDE SEQUENCE</scope>
    <source>
        <strain evidence="1">Hyas-2018</strain>
    </source>
</reference>
<organism evidence="1 2">
    <name type="scientific">Hyalomma asiaticum</name>
    <name type="common">Tick</name>
    <dbReference type="NCBI Taxonomy" id="266040"/>
    <lineage>
        <taxon>Eukaryota</taxon>
        <taxon>Metazoa</taxon>
        <taxon>Ecdysozoa</taxon>
        <taxon>Arthropoda</taxon>
        <taxon>Chelicerata</taxon>
        <taxon>Arachnida</taxon>
        <taxon>Acari</taxon>
        <taxon>Parasitiformes</taxon>
        <taxon>Ixodida</taxon>
        <taxon>Ixodoidea</taxon>
        <taxon>Ixodidae</taxon>
        <taxon>Hyalomminae</taxon>
        <taxon>Hyalomma</taxon>
    </lineage>
</organism>